<keyword evidence="7" id="KW-1185">Reference proteome</keyword>
<proteinExistence type="inferred from homology"/>
<dbReference type="Gene3D" id="1.10.10.10">
    <property type="entry name" value="Winged helix-like DNA-binding domain superfamily/Winged helix DNA-binding domain"/>
    <property type="match status" value="1"/>
</dbReference>
<dbReference type="GO" id="GO:0003700">
    <property type="term" value="F:DNA-binding transcription factor activity"/>
    <property type="evidence" value="ECO:0007669"/>
    <property type="project" value="InterPro"/>
</dbReference>
<dbReference type="EMBL" id="CADILG010000005">
    <property type="protein sequence ID" value="CAB3838734.1"/>
    <property type="molecule type" value="Genomic_DNA"/>
</dbReference>
<sequence>MQKCIFKGVAMDWDNARIFLAIYRVGTLRGAAALLQIDQATAGRRLAALESSLDARLFLRTPGGYVPTAAGELAFAAAERMEQAADQLQRQMQGMDHRLSGVVRVATSETVASYYIMEAVRRVHAQHPDIRVVLSTAIQLSNLTRREADLAIRNIKPDNPDLIHRHLTRKEVGLYASRAYLAAHGEPKPGTAFAGHALVTYQQAVLPGWSDTFCGEPTGNGRIGVELNSGLMILEAVAAGLGIGEVPTHMAPGYPELVRIWPTRSEPYDLWLVMHGDLNRTARVRAVADAIVEVFEEDE</sequence>
<evidence type="ECO:0000256" key="3">
    <source>
        <dbReference type="ARBA" id="ARBA00023125"/>
    </source>
</evidence>
<dbReference type="InterPro" id="IPR000847">
    <property type="entry name" value="LysR_HTH_N"/>
</dbReference>
<evidence type="ECO:0000259" key="5">
    <source>
        <dbReference type="PROSITE" id="PS50931"/>
    </source>
</evidence>
<gene>
    <name evidence="6" type="primary">dmlR_4</name>
    <name evidence="6" type="ORF">LMG26858_01081</name>
</gene>
<dbReference type="PROSITE" id="PS50931">
    <property type="entry name" value="HTH_LYSR"/>
    <property type="match status" value="1"/>
</dbReference>
<protein>
    <submittedName>
        <fullName evidence="6">HTH-type transcriptional regulator DmlR</fullName>
    </submittedName>
</protein>
<dbReference type="SUPFAM" id="SSF46785">
    <property type="entry name" value="Winged helix' DNA-binding domain"/>
    <property type="match status" value="1"/>
</dbReference>
<feature type="domain" description="HTH lysR-type" evidence="5">
    <location>
        <begin position="11"/>
        <end position="68"/>
    </location>
</feature>
<dbReference type="GO" id="GO:0043565">
    <property type="term" value="F:sequence-specific DNA binding"/>
    <property type="evidence" value="ECO:0007669"/>
    <property type="project" value="TreeGrafter"/>
</dbReference>
<dbReference type="PANTHER" id="PTHR30537">
    <property type="entry name" value="HTH-TYPE TRANSCRIPTIONAL REGULATOR"/>
    <property type="match status" value="1"/>
</dbReference>
<dbReference type="SUPFAM" id="SSF53850">
    <property type="entry name" value="Periplasmic binding protein-like II"/>
    <property type="match status" value="1"/>
</dbReference>
<evidence type="ECO:0000313" key="6">
    <source>
        <dbReference type="EMBL" id="CAB3838734.1"/>
    </source>
</evidence>
<evidence type="ECO:0000256" key="4">
    <source>
        <dbReference type="ARBA" id="ARBA00023163"/>
    </source>
</evidence>
<dbReference type="GO" id="GO:0006351">
    <property type="term" value="P:DNA-templated transcription"/>
    <property type="evidence" value="ECO:0007669"/>
    <property type="project" value="TreeGrafter"/>
</dbReference>
<dbReference type="Pfam" id="PF03466">
    <property type="entry name" value="LysR_substrate"/>
    <property type="match status" value="1"/>
</dbReference>
<dbReference type="InterPro" id="IPR005119">
    <property type="entry name" value="LysR_subst-bd"/>
</dbReference>
<dbReference type="InterPro" id="IPR036388">
    <property type="entry name" value="WH-like_DNA-bd_sf"/>
</dbReference>
<name>A0A6S7DN71_9BURK</name>
<keyword evidence="2" id="KW-0805">Transcription regulation</keyword>
<dbReference type="Proteomes" id="UP000494117">
    <property type="component" value="Unassembled WGS sequence"/>
</dbReference>
<dbReference type="Pfam" id="PF00126">
    <property type="entry name" value="HTH_1"/>
    <property type="match status" value="1"/>
</dbReference>
<accession>A0A6S7DN71</accession>
<dbReference type="AlphaFoldDB" id="A0A6S7DN71"/>
<dbReference type="InterPro" id="IPR036390">
    <property type="entry name" value="WH_DNA-bd_sf"/>
</dbReference>
<comment type="similarity">
    <text evidence="1">Belongs to the LysR transcriptional regulatory family.</text>
</comment>
<evidence type="ECO:0000256" key="1">
    <source>
        <dbReference type="ARBA" id="ARBA00009437"/>
    </source>
</evidence>
<evidence type="ECO:0000256" key="2">
    <source>
        <dbReference type="ARBA" id="ARBA00023015"/>
    </source>
</evidence>
<organism evidence="6 7">
    <name type="scientific">Achromobacter anxifer</name>
    <dbReference type="NCBI Taxonomy" id="1287737"/>
    <lineage>
        <taxon>Bacteria</taxon>
        <taxon>Pseudomonadati</taxon>
        <taxon>Pseudomonadota</taxon>
        <taxon>Betaproteobacteria</taxon>
        <taxon>Burkholderiales</taxon>
        <taxon>Alcaligenaceae</taxon>
        <taxon>Achromobacter</taxon>
    </lineage>
</organism>
<keyword evidence="4" id="KW-0804">Transcription</keyword>
<evidence type="ECO:0000313" key="7">
    <source>
        <dbReference type="Proteomes" id="UP000494117"/>
    </source>
</evidence>
<dbReference type="Gene3D" id="3.40.190.290">
    <property type="match status" value="1"/>
</dbReference>
<keyword evidence="3" id="KW-0238">DNA-binding</keyword>
<reference evidence="6 7" key="1">
    <citation type="submission" date="2020-04" db="EMBL/GenBank/DDBJ databases">
        <authorList>
            <person name="De Canck E."/>
        </authorList>
    </citation>
    <scope>NUCLEOTIDE SEQUENCE [LARGE SCALE GENOMIC DNA]</scope>
    <source>
        <strain evidence="6 7">LMG 26858</strain>
    </source>
</reference>
<dbReference type="PANTHER" id="PTHR30537:SF3">
    <property type="entry name" value="TRANSCRIPTIONAL REGULATORY PROTEIN"/>
    <property type="match status" value="1"/>
</dbReference>
<dbReference type="InterPro" id="IPR058163">
    <property type="entry name" value="LysR-type_TF_proteobact-type"/>
</dbReference>